<reference evidence="11 12" key="1">
    <citation type="submission" date="2022-10" db="EMBL/GenBank/DDBJ databases">
        <title>Erythrobacter sp. sf7 Genome sequencing.</title>
        <authorList>
            <person name="Park S."/>
        </authorList>
    </citation>
    <scope>NUCLEOTIDE SEQUENCE [LARGE SCALE GENOMIC DNA]</scope>
    <source>
        <strain evidence="12">sf7</strain>
    </source>
</reference>
<dbReference type="EMBL" id="JAQQXQ010000002">
    <property type="protein sequence ID" value="MDC8753822.1"/>
    <property type="molecule type" value="Genomic_DNA"/>
</dbReference>
<dbReference type="PANTHER" id="PTHR48069">
    <property type="entry name" value="DIHYDROFOLATE REDUCTASE"/>
    <property type="match status" value="1"/>
</dbReference>
<keyword evidence="5 8" id="KW-0521">NADP</keyword>
<evidence type="ECO:0000256" key="2">
    <source>
        <dbReference type="ARBA" id="ARBA00009539"/>
    </source>
</evidence>
<evidence type="ECO:0000256" key="6">
    <source>
        <dbReference type="ARBA" id="ARBA00023002"/>
    </source>
</evidence>
<dbReference type="PROSITE" id="PS51330">
    <property type="entry name" value="DHFR_2"/>
    <property type="match status" value="1"/>
</dbReference>
<dbReference type="PANTHER" id="PTHR48069:SF3">
    <property type="entry name" value="DIHYDROFOLATE REDUCTASE"/>
    <property type="match status" value="1"/>
</dbReference>
<dbReference type="SUPFAM" id="SSF53597">
    <property type="entry name" value="Dihydrofolate reductase-like"/>
    <property type="match status" value="1"/>
</dbReference>
<organism evidence="11 12">
    <name type="scientific">Erythrobacter fulvus</name>
    <dbReference type="NCBI Taxonomy" id="2987523"/>
    <lineage>
        <taxon>Bacteria</taxon>
        <taxon>Pseudomonadati</taxon>
        <taxon>Pseudomonadota</taxon>
        <taxon>Alphaproteobacteria</taxon>
        <taxon>Sphingomonadales</taxon>
        <taxon>Erythrobacteraceae</taxon>
        <taxon>Erythrobacter/Porphyrobacter group</taxon>
        <taxon>Erythrobacter</taxon>
    </lineage>
</organism>
<name>A0ABT5JQJ3_9SPHN</name>
<protein>
    <recommendedName>
        <fullName evidence="3 8">Dihydrofolate reductase</fullName>
        <ecNumber evidence="3 8">1.5.1.3</ecNumber>
    </recommendedName>
</protein>
<dbReference type="Proteomes" id="UP001216558">
    <property type="component" value="Unassembled WGS sequence"/>
</dbReference>
<dbReference type="PROSITE" id="PS00075">
    <property type="entry name" value="DHFR_1"/>
    <property type="match status" value="1"/>
</dbReference>
<dbReference type="PRINTS" id="PR00070">
    <property type="entry name" value="DHFR"/>
</dbReference>
<comment type="caution">
    <text evidence="11">The sequence shown here is derived from an EMBL/GenBank/DDBJ whole genome shotgun (WGS) entry which is preliminary data.</text>
</comment>
<feature type="domain" description="DHFR" evidence="10">
    <location>
        <begin position="4"/>
        <end position="163"/>
    </location>
</feature>
<dbReference type="Gene3D" id="3.40.430.10">
    <property type="entry name" value="Dihydrofolate Reductase, subunit A"/>
    <property type="match status" value="1"/>
</dbReference>
<gene>
    <name evidence="11" type="ORF">OIK40_04100</name>
</gene>
<comment type="function">
    <text evidence="7 8">Key enzyme in folate metabolism. Catalyzes an essential reaction for de novo glycine and purine synthesis, and for DNA precursor synthesis.</text>
</comment>
<keyword evidence="4 8" id="KW-0554">One-carbon metabolism</keyword>
<evidence type="ECO:0000256" key="8">
    <source>
        <dbReference type="PIRNR" id="PIRNR000194"/>
    </source>
</evidence>
<dbReference type="InterPro" id="IPR017925">
    <property type="entry name" value="DHFR_CS"/>
</dbReference>
<evidence type="ECO:0000256" key="1">
    <source>
        <dbReference type="ARBA" id="ARBA00004903"/>
    </source>
</evidence>
<evidence type="ECO:0000256" key="5">
    <source>
        <dbReference type="ARBA" id="ARBA00022857"/>
    </source>
</evidence>
<evidence type="ECO:0000256" key="7">
    <source>
        <dbReference type="ARBA" id="ARBA00025067"/>
    </source>
</evidence>
<dbReference type="InterPro" id="IPR012259">
    <property type="entry name" value="DHFR"/>
</dbReference>
<dbReference type="PIRSF" id="PIRSF000194">
    <property type="entry name" value="DHFR"/>
    <property type="match status" value="1"/>
</dbReference>
<evidence type="ECO:0000256" key="9">
    <source>
        <dbReference type="RuleBase" id="RU004474"/>
    </source>
</evidence>
<evidence type="ECO:0000313" key="11">
    <source>
        <dbReference type="EMBL" id="MDC8753822.1"/>
    </source>
</evidence>
<accession>A0ABT5JQJ3</accession>
<sequence>MNPEIVLIYARAANGAIGNEGDLPWRLPADLKRFKALTMGKPMVMGRKTFESLPGLLPGRRHIVLSRRDSFSAEGIEMAGSVKDALALAAENNETGEVAVIGGATIYDVFMPLAHRIELTQIHADYEGDTFMAEPGREWVLAAREDHAGQGEHPAFSFLTYRRAEDTGRSA</sequence>
<keyword evidence="12" id="KW-1185">Reference proteome</keyword>
<dbReference type="InterPro" id="IPR024072">
    <property type="entry name" value="DHFR-like_dom_sf"/>
</dbReference>
<keyword evidence="6 8" id="KW-0560">Oxidoreductase</keyword>
<comment type="similarity">
    <text evidence="2 8 9">Belongs to the dihydrofolate reductase family.</text>
</comment>
<dbReference type="EC" id="1.5.1.3" evidence="3 8"/>
<evidence type="ECO:0000256" key="3">
    <source>
        <dbReference type="ARBA" id="ARBA00012856"/>
    </source>
</evidence>
<proteinExistence type="inferred from homology"/>
<evidence type="ECO:0000259" key="10">
    <source>
        <dbReference type="PROSITE" id="PS51330"/>
    </source>
</evidence>
<dbReference type="InterPro" id="IPR001796">
    <property type="entry name" value="DHFR_dom"/>
</dbReference>
<dbReference type="Pfam" id="PF00186">
    <property type="entry name" value="DHFR_1"/>
    <property type="match status" value="1"/>
</dbReference>
<evidence type="ECO:0000313" key="12">
    <source>
        <dbReference type="Proteomes" id="UP001216558"/>
    </source>
</evidence>
<evidence type="ECO:0000256" key="4">
    <source>
        <dbReference type="ARBA" id="ARBA00022563"/>
    </source>
</evidence>
<dbReference type="RefSeq" id="WP_273676438.1">
    <property type="nucleotide sequence ID" value="NZ_JAQQXQ010000002.1"/>
</dbReference>
<comment type="catalytic activity">
    <reaction evidence="8">
        <text>(6S)-5,6,7,8-tetrahydrofolate + NADP(+) = 7,8-dihydrofolate + NADPH + H(+)</text>
        <dbReference type="Rhea" id="RHEA:15009"/>
        <dbReference type="ChEBI" id="CHEBI:15378"/>
        <dbReference type="ChEBI" id="CHEBI:57451"/>
        <dbReference type="ChEBI" id="CHEBI:57453"/>
        <dbReference type="ChEBI" id="CHEBI:57783"/>
        <dbReference type="ChEBI" id="CHEBI:58349"/>
        <dbReference type="EC" id="1.5.1.3"/>
    </reaction>
</comment>
<dbReference type="CDD" id="cd00209">
    <property type="entry name" value="DHFR"/>
    <property type="match status" value="1"/>
</dbReference>
<comment type="pathway">
    <text evidence="1 8">Cofactor biosynthesis; tetrahydrofolate biosynthesis; 5,6,7,8-tetrahydrofolate from 7,8-dihydrofolate: step 1/1.</text>
</comment>